<dbReference type="PANTHER" id="PTHR24064">
    <property type="entry name" value="SOLUTE CARRIER FAMILY 22 MEMBER"/>
    <property type="match status" value="1"/>
</dbReference>
<evidence type="ECO:0000313" key="9">
    <source>
        <dbReference type="Proteomes" id="UP000825935"/>
    </source>
</evidence>
<feature type="region of interest" description="Disordered" evidence="5">
    <location>
        <begin position="19"/>
        <end position="51"/>
    </location>
</feature>
<feature type="transmembrane region" description="Helical" evidence="6">
    <location>
        <begin position="599"/>
        <end position="618"/>
    </location>
</feature>
<dbReference type="Proteomes" id="UP000825935">
    <property type="component" value="Chromosome 22"/>
</dbReference>
<dbReference type="EMBL" id="CM035427">
    <property type="protein sequence ID" value="KAH7306452.1"/>
    <property type="molecule type" value="Genomic_DNA"/>
</dbReference>
<feature type="transmembrane region" description="Helical" evidence="6">
    <location>
        <begin position="207"/>
        <end position="227"/>
    </location>
</feature>
<dbReference type="InterPro" id="IPR005829">
    <property type="entry name" value="Sugar_transporter_CS"/>
</dbReference>
<evidence type="ECO:0000256" key="4">
    <source>
        <dbReference type="ARBA" id="ARBA00023136"/>
    </source>
</evidence>
<protein>
    <recommendedName>
        <fullName evidence="7">Major facilitator superfamily (MFS) profile domain-containing protein</fullName>
    </recommendedName>
</protein>
<organism evidence="8 9">
    <name type="scientific">Ceratopteris richardii</name>
    <name type="common">Triangle waterfern</name>
    <dbReference type="NCBI Taxonomy" id="49495"/>
    <lineage>
        <taxon>Eukaryota</taxon>
        <taxon>Viridiplantae</taxon>
        <taxon>Streptophyta</taxon>
        <taxon>Embryophyta</taxon>
        <taxon>Tracheophyta</taxon>
        <taxon>Polypodiopsida</taxon>
        <taxon>Polypodiidae</taxon>
        <taxon>Polypodiales</taxon>
        <taxon>Pteridineae</taxon>
        <taxon>Pteridaceae</taxon>
        <taxon>Parkerioideae</taxon>
        <taxon>Ceratopteris</taxon>
    </lineage>
</organism>
<evidence type="ECO:0000313" key="8">
    <source>
        <dbReference type="EMBL" id="KAH7306452.1"/>
    </source>
</evidence>
<dbReference type="PROSITE" id="PS50850">
    <property type="entry name" value="MFS"/>
    <property type="match status" value="1"/>
</dbReference>
<feature type="domain" description="Major facilitator superfamily (MFS) profile" evidence="7">
    <location>
        <begin position="178"/>
        <end position="623"/>
    </location>
</feature>
<keyword evidence="3 6" id="KW-1133">Transmembrane helix</keyword>
<keyword evidence="2 6" id="KW-0812">Transmembrane</keyword>
<reference evidence="8" key="1">
    <citation type="submission" date="2021-08" db="EMBL/GenBank/DDBJ databases">
        <title>WGS assembly of Ceratopteris richardii.</title>
        <authorList>
            <person name="Marchant D.B."/>
            <person name="Chen G."/>
            <person name="Jenkins J."/>
            <person name="Shu S."/>
            <person name="Leebens-Mack J."/>
            <person name="Grimwood J."/>
            <person name="Schmutz J."/>
            <person name="Soltis P."/>
            <person name="Soltis D."/>
            <person name="Chen Z.-H."/>
        </authorList>
    </citation>
    <scope>NUCLEOTIDE SEQUENCE</scope>
    <source>
        <strain evidence="8">Whitten #5841</strain>
        <tissue evidence="8">Leaf</tissue>
    </source>
</reference>
<dbReference type="Gene3D" id="1.20.1250.20">
    <property type="entry name" value="MFS general substrate transporter like domains"/>
    <property type="match status" value="1"/>
</dbReference>
<dbReference type="Pfam" id="PF00083">
    <property type="entry name" value="Sugar_tr"/>
    <property type="match status" value="1"/>
</dbReference>
<feature type="transmembrane region" description="Helical" evidence="6">
    <location>
        <begin position="312"/>
        <end position="330"/>
    </location>
</feature>
<dbReference type="InterPro" id="IPR020846">
    <property type="entry name" value="MFS_dom"/>
</dbReference>
<comment type="caution">
    <text evidence="8">The sequence shown here is derived from an EMBL/GenBank/DDBJ whole genome shotgun (WGS) entry which is preliminary data.</text>
</comment>
<feature type="transmembrane region" description="Helical" evidence="6">
    <location>
        <begin position="336"/>
        <end position="357"/>
    </location>
</feature>
<feature type="transmembrane region" description="Helical" evidence="6">
    <location>
        <begin position="540"/>
        <end position="558"/>
    </location>
</feature>
<dbReference type="PROSITE" id="PS00217">
    <property type="entry name" value="SUGAR_TRANSPORT_2"/>
    <property type="match status" value="1"/>
</dbReference>
<sequence length="635" mass="69635">MGTVDERITRKISNCPLSVRFDEEGESPHQKAKETTREKTSKGKVPYPESGHAQSESVEFVSIDEVFSKWVGSFGRAQKIHFAVTSFAFSLEALHTLVPIFADKTPAWRCAADATTSHIPVILKTSSSLSSCSSSTSSPWSSAVCKLSPFAWEWVRKDESTISEWNSVCSRSYMQGLTQSCFFIGSFLGYFLCFRIEVNYSPFTLEFLSLLVFFSSNLGAKPHLYVMDNFDTRSAILPLHINRLGRRGALILACLVNAVCGMLTAASPSYGVYMLMRTLTGICSGGLGLTSFVLCTELIGPSHRAAASMSSLYFYPLGTLLLVALSAANFHSSWRILYVITSAPSLIYGLFILPFIIESPRWYLVRGRTDEALKVLRSVAKRKKTVLPEGIILRMDVGKEEDGHGYDIKDCDVHTNCSDRRHRNRTNSMNSVEDNEYNKAAGGTLIDVFRNAETRKRIVILVMVWFATAMGYYAFNLNVGNLGTNLAMSVVLNAIAEVPGDAITTCVLNRFGRRNTLVVVLLLTACSSLCGSRGSIQLAYGLVGLLSIAGAYNLLYLYTTELFPTIVRNAALGMATQAGAVRSIIAPMVVVSAHVNTTIPFFAIGGISLLSGMMAIMLPETLNTPFHETLESMQT</sequence>
<dbReference type="GO" id="GO:0016020">
    <property type="term" value="C:membrane"/>
    <property type="evidence" value="ECO:0007669"/>
    <property type="project" value="UniProtKB-SubCell"/>
</dbReference>
<dbReference type="GO" id="GO:0022857">
    <property type="term" value="F:transmembrane transporter activity"/>
    <property type="evidence" value="ECO:0007669"/>
    <property type="project" value="InterPro"/>
</dbReference>
<evidence type="ECO:0000259" key="7">
    <source>
        <dbReference type="PROSITE" id="PS50850"/>
    </source>
</evidence>
<dbReference type="InterPro" id="IPR005828">
    <property type="entry name" value="MFS_sugar_transport-like"/>
</dbReference>
<dbReference type="OrthoDB" id="5296287at2759"/>
<keyword evidence="4 6" id="KW-0472">Membrane</keyword>
<gene>
    <name evidence="8" type="ORF">KP509_22G013000</name>
</gene>
<accession>A0A8T2S2U3</accession>
<evidence type="ECO:0000256" key="1">
    <source>
        <dbReference type="ARBA" id="ARBA00004141"/>
    </source>
</evidence>
<feature type="transmembrane region" description="Helical" evidence="6">
    <location>
        <begin position="279"/>
        <end position="300"/>
    </location>
</feature>
<evidence type="ECO:0000256" key="6">
    <source>
        <dbReference type="SAM" id="Phobius"/>
    </source>
</evidence>
<dbReference type="AlphaFoldDB" id="A0A8T2S2U3"/>
<dbReference type="SUPFAM" id="SSF103473">
    <property type="entry name" value="MFS general substrate transporter"/>
    <property type="match status" value="1"/>
</dbReference>
<feature type="transmembrane region" description="Helical" evidence="6">
    <location>
        <begin position="181"/>
        <end position="201"/>
    </location>
</feature>
<name>A0A8T2S2U3_CERRI</name>
<comment type="subcellular location">
    <subcellularLocation>
        <location evidence="1">Membrane</location>
        <topology evidence="1">Multi-pass membrane protein</topology>
    </subcellularLocation>
</comment>
<proteinExistence type="predicted"/>
<feature type="transmembrane region" description="Helical" evidence="6">
    <location>
        <begin position="248"/>
        <end position="267"/>
    </location>
</feature>
<dbReference type="OMA" id="AFIVICY"/>
<dbReference type="InterPro" id="IPR036259">
    <property type="entry name" value="MFS_trans_sf"/>
</dbReference>
<evidence type="ECO:0000256" key="3">
    <source>
        <dbReference type="ARBA" id="ARBA00022989"/>
    </source>
</evidence>
<feature type="compositionally biased region" description="Basic and acidic residues" evidence="5">
    <location>
        <begin position="20"/>
        <end position="41"/>
    </location>
</feature>
<evidence type="ECO:0000256" key="2">
    <source>
        <dbReference type="ARBA" id="ARBA00022692"/>
    </source>
</evidence>
<keyword evidence="9" id="KW-1185">Reference proteome</keyword>
<feature type="transmembrane region" description="Helical" evidence="6">
    <location>
        <begin position="458"/>
        <end position="475"/>
    </location>
</feature>
<evidence type="ECO:0000256" key="5">
    <source>
        <dbReference type="SAM" id="MobiDB-lite"/>
    </source>
</evidence>